<organism evidence="1 2">
    <name type="scientific">Chanos chanos</name>
    <name type="common">Milkfish</name>
    <name type="synonym">Mugil chanos</name>
    <dbReference type="NCBI Taxonomy" id="29144"/>
    <lineage>
        <taxon>Eukaryota</taxon>
        <taxon>Metazoa</taxon>
        <taxon>Chordata</taxon>
        <taxon>Craniata</taxon>
        <taxon>Vertebrata</taxon>
        <taxon>Euteleostomi</taxon>
        <taxon>Actinopterygii</taxon>
        <taxon>Neopterygii</taxon>
        <taxon>Teleostei</taxon>
        <taxon>Ostariophysi</taxon>
        <taxon>Gonorynchiformes</taxon>
        <taxon>Chanidae</taxon>
        <taxon>Chanos</taxon>
    </lineage>
</organism>
<dbReference type="InterPro" id="IPR052957">
    <property type="entry name" value="Auxin_embryo_med"/>
</dbReference>
<evidence type="ECO:0000313" key="2">
    <source>
        <dbReference type="RefSeq" id="XP_030630958.1"/>
    </source>
</evidence>
<dbReference type="PANTHER" id="PTHR32387">
    <property type="entry name" value="WU:FJ29H11"/>
    <property type="match status" value="1"/>
</dbReference>
<dbReference type="RefSeq" id="XP_030630958.1">
    <property type="nucleotide sequence ID" value="XM_030775098.1"/>
</dbReference>
<dbReference type="AlphaFoldDB" id="A0A6J2VGI8"/>
<dbReference type="Proteomes" id="UP000504632">
    <property type="component" value="Chromosome 5"/>
</dbReference>
<name>A0A6J2VGI8_CHACN</name>
<reference evidence="2" key="1">
    <citation type="submission" date="2025-08" db="UniProtKB">
        <authorList>
            <consortium name="RefSeq"/>
        </authorList>
    </citation>
    <scope>IDENTIFICATION</scope>
</reference>
<dbReference type="InParanoid" id="A0A6J2VGI8"/>
<evidence type="ECO:0000313" key="1">
    <source>
        <dbReference type="Proteomes" id="UP000504632"/>
    </source>
</evidence>
<dbReference type="PANTHER" id="PTHR32387:SF0">
    <property type="entry name" value="PROTEIN NO VEIN"/>
    <property type="match status" value="1"/>
</dbReference>
<dbReference type="GeneID" id="115812614"/>
<gene>
    <name evidence="2" type="primary">LOC115812614</name>
</gene>
<proteinExistence type="predicted"/>
<protein>
    <submittedName>
        <fullName evidence="2">Protein NO VEIN-like</fullName>
    </submittedName>
</protein>
<dbReference type="OrthoDB" id="8935227at2759"/>
<sequence length="522" mass="59398">MGYILPHWVEEERPLQAVAKEITRNSWTTKISLPLRSESYQTRNLFHDVHPSLLLFLHRLRSVTIYSETDKQLVTMTRRDLSHNILEVEHTDGVERWLVVKRILYPKKIKEDVESTELALAFQLRDASVSDMKPQKQPVFAFLPLCNFGFRFIIQADFDIPSSRENIDRDSSWNQWLRSEIPQLFLHAMDTFSEHPEFSGLKGLCYFLQFIPQPSEILDFFNPVANQIIQLLKGKPFLPTKEDTDGRVEFKLPSQVAVCQDPLIQDVIGGEDLSRHLNLSYLHPMLQSALTNSLLSALGVHRLRAADVSAVSCALVKELAQSSNFHSADNLKKLAKLLVCNFRALEQEYGEVETLLQGLREIPMLPLADGRVVALSGEGVFFPLGDAKDAHTGMEALYRDLSIVEPGLLSCLDDLGNSQVRELLRRLQVHELEPRQVLREHIYPALRNGSWKTKPVDIVVSYLVFIKQHSQDQDYKGLTIPALTNKGLRCPAESKVWFSKDYGNIDLPSQLPGKHSFITLTV</sequence>
<keyword evidence="1" id="KW-1185">Reference proteome</keyword>
<accession>A0A6J2VGI8</accession>